<keyword evidence="8" id="KW-0812">Transmembrane</keyword>
<keyword evidence="13" id="KW-0051">Antiviral defense</keyword>
<feature type="domain" description="Caspase recruitment" evidence="23">
    <location>
        <begin position="6"/>
        <end position="94"/>
    </location>
</feature>
<dbReference type="Pfam" id="PF16739">
    <property type="entry name" value="CARD_2"/>
    <property type="match status" value="1"/>
</dbReference>
<evidence type="ECO:0000256" key="10">
    <source>
        <dbReference type="ARBA" id="ARBA00022843"/>
    </source>
</evidence>
<evidence type="ECO:0000256" key="9">
    <source>
        <dbReference type="ARBA" id="ARBA00022787"/>
    </source>
</evidence>
<keyword evidence="7" id="KW-0399">Innate immunity</keyword>
<evidence type="ECO:0000259" key="23">
    <source>
        <dbReference type="Pfam" id="PF16739"/>
    </source>
</evidence>
<evidence type="ECO:0000256" key="2">
    <source>
        <dbReference type="ARBA" id="ARBA00004572"/>
    </source>
</evidence>
<evidence type="ECO:0000256" key="13">
    <source>
        <dbReference type="ARBA" id="ARBA00023118"/>
    </source>
</evidence>
<dbReference type="InterPro" id="IPR042144">
    <property type="entry name" value="CARD_IPS1"/>
</dbReference>
<evidence type="ECO:0000256" key="1">
    <source>
        <dbReference type="ARBA" id="ARBA00004275"/>
    </source>
</evidence>
<evidence type="ECO:0000256" key="3">
    <source>
        <dbReference type="ARBA" id="ARBA00022481"/>
    </source>
</evidence>
<name>A0A4Z2BX75_9TELE</name>
<comment type="caution">
    <text evidence="24">The sequence shown here is derived from an EMBL/GenBank/DDBJ whole genome shotgun (WGS) entry which is preliminary data.</text>
</comment>
<evidence type="ECO:0000256" key="19">
    <source>
        <dbReference type="ARBA" id="ARBA00071084"/>
    </source>
</evidence>
<keyword evidence="9" id="KW-1000">Mitochondrion outer membrane</keyword>
<dbReference type="InterPro" id="IPR031964">
    <property type="entry name" value="CARD_dom"/>
</dbReference>
<dbReference type="GO" id="GO:0032755">
    <property type="term" value="P:positive regulation of interleukin-6 production"/>
    <property type="evidence" value="ECO:0007669"/>
    <property type="project" value="UniProtKB-ARBA"/>
</dbReference>
<dbReference type="GO" id="GO:0032728">
    <property type="term" value="P:positive regulation of interferon-beta production"/>
    <property type="evidence" value="ECO:0007669"/>
    <property type="project" value="UniProtKB-ARBA"/>
</dbReference>
<evidence type="ECO:0000256" key="4">
    <source>
        <dbReference type="ARBA" id="ARBA00022499"/>
    </source>
</evidence>
<evidence type="ECO:0000256" key="14">
    <source>
        <dbReference type="ARBA" id="ARBA00023128"/>
    </source>
</evidence>
<keyword evidence="11" id="KW-0391">Immunity</keyword>
<dbReference type="AlphaFoldDB" id="A0A4Z2BX75"/>
<evidence type="ECO:0000256" key="7">
    <source>
        <dbReference type="ARBA" id="ARBA00022588"/>
    </source>
</evidence>
<evidence type="ECO:0000256" key="5">
    <source>
        <dbReference type="ARBA" id="ARBA00022553"/>
    </source>
</evidence>
<keyword evidence="25" id="KW-1185">Reference proteome</keyword>
<feature type="region of interest" description="Disordered" evidence="22">
    <location>
        <begin position="153"/>
        <end position="349"/>
    </location>
</feature>
<dbReference type="FunFam" id="1.10.533.10:FF:000063">
    <property type="entry name" value="Mitochondrial antiviral-signaling protein"/>
    <property type="match status" value="1"/>
</dbReference>
<evidence type="ECO:0000256" key="6">
    <source>
        <dbReference type="ARBA" id="ARBA00022581"/>
    </source>
</evidence>
<keyword evidence="10" id="KW-0832">Ubl conjugation</keyword>
<dbReference type="GO" id="GO:0002753">
    <property type="term" value="P:cytoplasmic pattern recognition receptor signaling pathway"/>
    <property type="evidence" value="ECO:0007669"/>
    <property type="project" value="UniProtKB-ARBA"/>
</dbReference>
<evidence type="ECO:0000256" key="18">
    <source>
        <dbReference type="ARBA" id="ARBA00023288"/>
    </source>
</evidence>
<feature type="compositionally biased region" description="Low complexity" evidence="22">
    <location>
        <begin position="476"/>
        <end position="488"/>
    </location>
</feature>
<dbReference type="GO" id="GO:1900063">
    <property type="term" value="P:regulation of peroxisome organization"/>
    <property type="evidence" value="ECO:0007669"/>
    <property type="project" value="UniProtKB-ARBA"/>
</dbReference>
<feature type="compositionally biased region" description="Pro residues" evidence="22">
    <location>
        <begin position="489"/>
        <end position="504"/>
    </location>
</feature>
<dbReference type="Gene3D" id="1.10.533.10">
    <property type="entry name" value="Death Domain, Fas"/>
    <property type="match status" value="1"/>
</dbReference>
<feature type="compositionally biased region" description="Low complexity" evidence="22">
    <location>
        <begin position="266"/>
        <end position="275"/>
    </location>
</feature>
<dbReference type="InterPro" id="IPR011029">
    <property type="entry name" value="DEATH-like_dom_sf"/>
</dbReference>
<keyword evidence="15" id="KW-0472">Membrane</keyword>
<organism evidence="24 25">
    <name type="scientific">Takifugu bimaculatus</name>
    <dbReference type="NCBI Taxonomy" id="433685"/>
    <lineage>
        <taxon>Eukaryota</taxon>
        <taxon>Metazoa</taxon>
        <taxon>Chordata</taxon>
        <taxon>Craniata</taxon>
        <taxon>Vertebrata</taxon>
        <taxon>Euteleostomi</taxon>
        <taxon>Actinopterygii</taxon>
        <taxon>Neopterygii</taxon>
        <taxon>Teleostei</taxon>
        <taxon>Neoteleostei</taxon>
        <taxon>Acanthomorphata</taxon>
        <taxon>Eupercaria</taxon>
        <taxon>Tetraodontiformes</taxon>
        <taxon>Tetradontoidea</taxon>
        <taxon>Tetraodontidae</taxon>
        <taxon>Takifugu</taxon>
    </lineage>
</organism>
<evidence type="ECO:0000256" key="22">
    <source>
        <dbReference type="SAM" id="MobiDB-lite"/>
    </source>
</evidence>
<feature type="compositionally biased region" description="Polar residues" evidence="22">
    <location>
        <begin position="248"/>
        <end position="258"/>
    </location>
</feature>
<keyword evidence="5" id="KW-0597">Phosphoprotein</keyword>
<keyword evidence="12" id="KW-1133">Transmembrane helix</keyword>
<dbReference type="GO" id="GO:1900227">
    <property type="term" value="P:positive regulation of NLRP3 inflammasome complex assembly"/>
    <property type="evidence" value="ECO:0007669"/>
    <property type="project" value="UniProtKB-ARBA"/>
</dbReference>
<protein>
    <recommendedName>
        <fullName evidence="19">Mitochondrial antiviral-signaling protein</fullName>
    </recommendedName>
    <alternativeName>
        <fullName evidence="20">Interferon beta promoter stimulator protein 1</fullName>
    </alternativeName>
    <alternativeName>
        <fullName evidence="21">Virus-induced-signaling adapter</fullName>
    </alternativeName>
</protein>
<dbReference type="GO" id="GO:0035591">
    <property type="term" value="F:signaling adaptor activity"/>
    <property type="evidence" value="ECO:0007669"/>
    <property type="project" value="UniProtKB-ARBA"/>
</dbReference>
<keyword evidence="18" id="KW-0449">Lipoprotein</keyword>
<dbReference type="EMBL" id="SWLE01000010">
    <property type="protein sequence ID" value="TNM95990.1"/>
    <property type="molecule type" value="Genomic_DNA"/>
</dbReference>
<evidence type="ECO:0000256" key="8">
    <source>
        <dbReference type="ARBA" id="ARBA00022692"/>
    </source>
</evidence>
<dbReference type="GO" id="GO:0032727">
    <property type="term" value="P:positive regulation of interferon-alpha production"/>
    <property type="evidence" value="ECO:0007669"/>
    <property type="project" value="UniProtKB-ARBA"/>
</dbReference>
<dbReference type="GO" id="GO:0070585">
    <property type="term" value="P:protein localization to mitochondrion"/>
    <property type="evidence" value="ECO:0007669"/>
    <property type="project" value="UniProtKB-ARBA"/>
</dbReference>
<reference evidence="24 25" key="1">
    <citation type="submission" date="2019-04" db="EMBL/GenBank/DDBJ databases">
        <title>The sequence and de novo assembly of Takifugu bimaculatus genome using PacBio and Hi-C technologies.</title>
        <authorList>
            <person name="Xu P."/>
            <person name="Liu B."/>
            <person name="Zhou Z."/>
        </authorList>
    </citation>
    <scope>NUCLEOTIDE SEQUENCE [LARGE SCALE GENOMIC DNA]</scope>
    <source>
        <strain evidence="24">TB-2018</strain>
        <tissue evidence="24">Muscle</tissue>
    </source>
</reference>
<sequence length="551" mass="59339">MTFASDKLYKGYLRRNMPTIVSKVKVREIVPHLPCLTDHDRENIEAKRETYGNFDSMVLLLDCLKRRENWPEEFITALEECNHSAIAAEIRNEYNALKGSKSDIPTPALLQPLSRGHTSIRRHLPFICPSQRVVETVMLRPLCQVRPQLLHRQQCRPPPPQQVPQQGPQQPQPPETSALPACPPPQLEAAPVPSTPPPSPETQRAASRSAPPLTEVTSHQEPVENSETDDSAVIPEHLSTVDAPQPSSPVEQSETDAQSEGGDVRSTTPTAEVVPPTSPPAAPVDSNTTYGSTLSVKTPEKAPVQDSNPPILQDEETPAPACTQEEERSSQTGAAPLPGAAAMEDESLTLCLSQPGELISVQPQLPGSPALATPISPVEPYSGNSTRLEMSSVAEDLAPTPESSAVTSSMLPCQENGMVVNHNQPEENHYDSPSESLQMQEVRENLLRICEEPSILNLDGHDSTPRGQLTRDEAASEMVSGAAAEAAPANPPPVGESEQPPEPAPAESSAPALQESEKTTSSRFLTSHTKYFATAAGVGACALLLAWKFKN</sequence>
<evidence type="ECO:0000256" key="17">
    <source>
        <dbReference type="ARBA" id="ARBA00023140"/>
    </source>
</evidence>
<dbReference type="SUPFAM" id="SSF47986">
    <property type="entry name" value="DEATH domain"/>
    <property type="match status" value="1"/>
</dbReference>
<evidence type="ECO:0000313" key="25">
    <source>
        <dbReference type="Proteomes" id="UP000516260"/>
    </source>
</evidence>
<dbReference type="GO" id="GO:0005777">
    <property type="term" value="C:peroxisome"/>
    <property type="evidence" value="ECO:0007669"/>
    <property type="project" value="UniProtKB-SubCell"/>
</dbReference>
<evidence type="ECO:0000256" key="20">
    <source>
        <dbReference type="ARBA" id="ARBA00082620"/>
    </source>
</evidence>
<evidence type="ECO:0000256" key="21">
    <source>
        <dbReference type="ARBA" id="ARBA00083233"/>
    </source>
</evidence>
<evidence type="ECO:0000256" key="15">
    <source>
        <dbReference type="ARBA" id="ARBA00023136"/>
    </source>
</evidence>
<keyword evidence="16" id="KW-0564">Palmitate</keyword>
<dbReference type="GO" id="GO:0045087">
    <property type="term" value="P:innate immune response"/>
    <property type="evidence" value="ECO:0007669"/>
    <property type="project" value="UniProtKB-KW"/>
</dbReference>
<keyword evidence="17" id="KW-0576">Peroxisome</keyword>
<dbReference type="GO" id="GO:0045071">
    <property type="term" value="P:negative regulation of viral genome replication"/>
    <property type="evidence" value="ECO:0007669"/>
    <property type="project" value="UniProtKB-ARBA"/>
</dbReference>
<dbReference type="Proteomes" id="UP000516260">
    <property type="component" value="Chromosome 18"/>
</dbReference>
<feature type="compositionally biased region" description="Low complexity" evidence="22">
    <location>
        <begin position="505"/>
        <end position="514"/>
    </location>
</feature>
<gene>
    <name evidence="24" type="ORF">fugu_017073</name>
</gene>
<keyword evidence="4" id="KW-1017">Isopeptide bond</keyword>
<dbReference type="GO" id="GO:0002230">
    <property type="term" value="P:positive regulation of defense response to virus by host"/>
    <property type="evidence" value="ECO:0007669"/>
    <property type="project" value="UniProtKB-ARBA"/>
</dbReference>
<dbReference type="GO" id="GO:0051607">
    <property type="term" value="P:defense response to virus"/>
    <property type="evidence" value="ECO:0007669"/>
    <property type="project" value="UniProtKB-KW"/>
</dbReference>
<keyword evidence="6" id="KW-0945">Host-virus interaction</keyword>
<evidence type="ECO:0000256" key="11">
    <source>
        <dbReference type="ARBA" id="ARBA00022859"/>
    </source>
</evidence>
<accession>A0A4Z2BX75</accession>
<keyword evidence="3" id="KW-0488">Methylation</keyword>
<dbReference type="CDD" id="cd08811">
    <property type="entry name" value="CARD_IPS1"/>
    <property type="match status" value="1"/>
</dbReference>
<evidence type="ECO:0000313" key="24">
    <source>
        <dbReference type="EMBL" id="TNM95990.1"/>
    </source>
</evidence>
<feature type="compositionally biased region" description="Basic and acidic residues" evidence="22">
    <location>
        <begin position="459"/>
        <end position="474"/>
    </location>
</feature>
<feature type="region of interest" description="Disordered" evidence="22">
    <location>
        <begin position="456"/>
        <end position="523"/>
    </location>
</feature>
<proteinExistence type="predicted"/>
<evidence type="ECO:0000256" key="16">
    <source>
        <dbReference type="ARBA" id="ARBA00023139"/>
    </source>
</evidence>
<feature type="region of interest" description="Disordered" evidence="22">
    <location>
        <begin position="362"/>
        <end position="384"/>
    </location>
</feature>
<evidence type="ECO:0000256" key="12">
    <source>
        <dbReference type="ARBA" id="ARBA00022989"/>
    </source>
</evidence>
<comment type="subcellular location">
    <subcellularLocation>
        <location evidence="2">Mitochondrion outer membrane</location>
        <topology evidence="2">Single-pass membrane protein</topology>
    </subcellularLocation>
    <subcellularLocation>
        <location evidence="1">Peroxisome</location>
    </subcellularLocation>
</comment>
<keyword evidence="14" id="KW-0496">Mitochondrion</keyword>
<dbReference type="GO" id="GO:0005741">
    <property type="term" value="C:mitochondrial outer membrane"/>
    <property type="evidence" value="ECO:0007669"/>
    <property type="project" value="UniProtKB-SubCell"/>
</dbReference>
<feature type="compositionally biased region" description="Polar residues" evidence="22">
    <location>
        <begin position="287"/>
        <end position="296"/>
    </location>
</feature>